<evidence type="ECO:0000313" key="4">
    <source>
        <dbReference type="Proteomes" id="UP000026915"/>
    </source>
</evidence>
<proteinExistence type="predicted"/>
<dbReference type="HOGENOM" id="CLU_1028250_0_0_1"/>
<name>A0A061F824_THECC</name>
<dbReference type="InterPro" id="IPR005162">
    <property type="entry name" value="Retrotrans_gag_dom"/>
</dbReference>
<dbReference type="AlphaFoldDB" id="A0A061F824"/>
<feature type="region of interest" description="Disordered" evidence="1">
    <location>
        <begin position="212"/>
        <end position="271"/>
    </location>
</feature>
<dbReference type="PANTHER" id="PTHR34482:SF48">
    <property type="entry name" value="GAG PROTEASE POLYPROTEIN"/>
    <property type="match status" value="1"/>
</dbReference>
<protein>
    <submittedName>
        <fullName evidence="3">Gag protease polyprotein</fullName>
    </submittedName>
</protein>
<accession>A0A061F824</accession>
<dbReference type="GO" id="GO:0008233">
    <property type="term" value="F:peptidase activity"/>
    <property type="evidence" value="ECO:0007669"/>
    <property type="project" value="UniProtKB-KW"/>
</dbReference>
<dbReference type="EMBL" id="CM001885">
    <property type="protein sequence ID" value="EOY13520.1"/>
    <property type="molecule type" value="Genomic_DNA"/>
</dbReference>
<reference evidence="3 4" key="1">
    <citation type="journal article" date="2013" name="Genome Biol.">
        <title>The genome sequence of the most widely cultivated cacao type and its use to identify candidate genes regulating pod color.</title>
        <authorList>
            <person name="Motamayor J.C."/>
            <person name="Mockaitis K."/>
            <person name="Schmutz J."/>
            <person name="Haiminen N."/>
            <person name="Iii D.L."/>
            <person name="Cornejo O."/>
            <person name="Findley S.D."/>
            <person name="Zheng P."/>
            <person name="Utro F."/>
            <person name="Royaert S."/>
            <person name="Saski C."/>
            <person name="Jenkins J."/>
            <person name="Podicheti R."/>
            <person name="Zhao M."/>
            <person name="Scheffler B.E."/>
            <person name="Stack J.C."/>
            <person name="Feltus F.A."/>
            <person name="Mustiga G.M."/>
            <person name="Amores F."/>
            <person name="Phillips W."/>
            <person name="Marelli J.P."/>
            <person name="May G.D."/>
            <person name="Shapiro H."/>
            <person name="Ma J."/>
            <person name="Bustamante C.D."/>
            <person name="Schnell R.J."/>
            <person name="Main D."/>
            <person name="Gilbert D."/>
            <person name="Parida L."/>
            <person name="Kuhn D.N."/>
        </authorList>
    </citation>
    <scope>NUCLEOTIDE SEQUENCE [LARGE SCALE GENOMIC DNA]</scope>
    <source>
        <strain evidence="4">cv. Matina 1-6</strain>
    </source>
</reference>
<dbReference type="PANTHER" id="PTHR34482">
    <property type="entry name" value="DNA DAMAGE-INDUCIBLE PROTEIN 1-LIKE"/>
    <property type="match status" value="1"/>
</dbReference>
<keyword evidence="3" id="KW-0378">Hydrolase</keyword>
<dbReference type="GO" id="GO:0006508">
    <property type="term" value="P:proteolysis"/>
    <property type="evidence" value="ECO:0007669"/>
    <property type="project" value="UniProtKB-KW"/>
</dbReference>
<keyword evidence="3" id="KW-0645">Protease</keyword>
<feature type="domain" description="Retrotransposon gag" evidence="2">
    <location>
        <begin position="91"/>
        <end position="171"/>
    </location>
</feature>
<sequence>MSVNRDVAAIVMGLREVSGRDNSIAHALATFFTAMADGAQTGQVPPIVPPVTPLVPPPVQDVTISKNLKEARQLSCVSFAADGGYEIIREEGSTWWNSVKSRSTTPQTWSDFLKEFDGLYFTYFHQKEKKREFLSLKQENLTVEEYKTRFNELMLYVPNLVKYEQDKASYFEEELRNEIKERMTVTGKEPHKEVVQMALRAEKLATENRKISTEFAKRKNPGISSSQPVKRGKDSAISGSTTSVSMTSPRPPFPPSQQRPSRFSRSAMTGS</sequence>
<feature type="compositionally biased region" description="Polar residues" evidence="1">
    <location>
        <begin position="237"/>
        <end position="247"/>
    </location>
</feature>
<dbReference type="Proteomes" id="UP000026915">
    <property type="component" value="Chromosome 7"/>
</dbReference>
<evidence type="ECO:0000313" key="3">
    <source>
        <dbReference type="EMBL" id="EOY13520.1"/>
    </source>
</evidence>
<gene>
    <name evidence="3" type="ORF">TCM_032125</name>
</gene>
<dbReference type="Pfam" id="PF03732">
    <property type="entry name" value="Retrotrans_gag"/>
    <property type="match status" value="1"/>
</dbReference>
<keyword evidence="4" id="KW-1185">Reference proteome</keyword>
<organism evidence="3 4">
    <name type="scientific">Theobroma cacao</name>
    <name type="common">Cacao</name>
    <name type="synonym">Cocoa</name>
    <dbReference type="NCBI Taxonomy" id="3641"/>
    <lineage>
        <taxon>Eukaryota</taxon>
        <taxon>Viridiplantae</taxon>
        <taxon>Streptophyta</taxon>
        <taxon>Embryophyta</taxon>
        <taxon>Tracheophyta</taxon>
        <taxon>Spermatophyta</taxon>
        <taxon>Magnoliopsida</taxon>
        <taxon>eudicotyledons</taxon>
        <taxon>Gunneridae</taxon>
        <taxon>Pentapetalae</taxon>
        <taxon>rosids</taxon>
        <taxon>malvids</taxon>
        <taxon>Malvales</taxon>
        <taxon>Malvaceae</taxon>
        <taxon>Byttnerioideae</taxon>
        <taxon>Theobroma</taxon>
    </lineage>
</organism>
<dbReference type="Gramene" id="EOY13520">
    <property type="protein sequence ID" value="EOY13520"/>
    <property type="gene ID" value="TCM_032125"/>
</dbReference>
<dbReference type="InParanoid" id="A0A061F824"/>
<evidence type="ECO:0000256" key="1">
    <source>
        <dbReference type="SAM" id="MobiDB-lite"/>
    </source>
</evidence>
<evidence type="ECO:0000259" key="2">
    <source>
        <dbReference type="Pfam" id="PF03732"/>
    </source>
</evidence>
<feature type="compositionally biased region" description="Low complexity" evidence="1">
    <location>
        <begin position="258"/>
        <end position="271"/>
    </location>
</feature>